<dbReference type="GeneID" id="41588809"/>
<evidence type="ECO:0000256" key="2">
    <source>
        <dbReference type="ARBA" id="ARBA00022980"/>
    </source>
</evidence>
<dbReference type="InterPro" id="IPR041988">
    <property type="entry name" value="Ribosomal_uL24_KOW"/>
</dbReference>
<dbReference type="SUPFAM" id="SSF50104">
    <property type="entry name" value="Translation proteins SH3-like domain"/>
    <property type="match status" value="1"/>
</dbReference>
<evidence type="ECO:0000259" key="7">
    <source>
        <dbReference type="SMART" id="SM00739"/>
    </source>
</evidence>
<feature type="domain" description="KOW" evidence="7">
    <location>
        <begin position="23"/>
        <end position="50"/>
    </location>
</feature>
<dbReference type="Proteomes" id="UP000195607">
    <property type="component" value="Chromosome I"/>
</dbReference>
<organism evidence="8 9">
    <name type="scientific">Cuniculiplasma divulgatum</name>
    <dbReference type="NCBI Taxonomy" id="1673428"/>
    <lineage>
        <taxon>Archaea</taxon>
        <taxon>Methanobacteriati</taxon>
        <taxon>Thermoplasmatota</taxon>
        <taxon>Thermoplasmata</taxon>
        <taxon>Thermoplasmatales</taxon>
        <taxon>Cuniculiplasmataceae</taxon>
        <taxon>Cuniculiplasma</taxon>
    </lineage>
</organism>
<evidence type="ECO:0000256" key="1">
    <source>
        <dbReference type="ARBA" id="ARBA00010618"/>
    </source>
</evidence>
<evidence type="ECO:0000313" key="9">
    <source>
        <dbReference type="Proteomes" id="UP000195607"/>
    </source>
</evidence>
<dbReference type="AlphaFoldDB" id="A0A1N5VXZ4"/>
<dbReference type="NCBIfam" id="TIGR01080">
    <property type="entry name" value="rplX_A_E"/>
    <property type="match status" value="1"/>
</dbReference>
<feature type="compositionally biased region" description="Acidic residues" evidence="6">
    <location>
        <begin position="143"/>
        <end position="184"/>
    </location>
</feature>
<sequence>MMNKVKVTLEKDLRKKLGIRQFPIMRGDIVKIIKGSRRGEGGKVSSVDHRHSLVIIDGINIAKADGKEKSFPIQPEKIEITKLDLNMEERSERIRELAAMKNIVLNDQVLEEYSTKNEPEAQEEIEQPQDETTESQTEKVSEEEPEEESEIPDNLSEEELPEEENEEKDEDEQKDPEEDEGDEQ</sequence>
<dbReference type="InterPro" id="IPR014722">
    <property type="entry name" value="Rib_uL2_dom2"/>
</dbReference>
<name>A0A1N5VXZ4_9ARCH</name>
<dbReference type="Pfam" id="PF16906">
    <property type="entry name" value="Ribosomal_L26"/>
    <property type="match status" value="1"/>
</dbReference>
<dbReference type="RefSeq" id="WP_241869809.1">
    <property type="nucleotide sequence ID" value="NZ_LT671858.1"/>
</dbReference>
<dbReference type="InterPro" id="IPR005824">
    <property type="entry name" value="KOW"/>
</dbReference>
<evidence type="ECO:0000256" key="5">
    <source>
        <dbReference type="NCBIfam" id="TIGR01080"/>
    </source>
</evidence>
<keyword evidence="3" id="KW-0687">Ribonucleoprotein</keyword>
<evidence type="ECO:0000313" key="8">
    <source>
        <dbReference type="EMBL" id="SIM77868.1"/>
    </source>
</evidence>
<evidence type="ECO:0000256" key="3">
    <source>
        <dbReference type="ARBA" id="ARBA00023274"/>
    </source>
</evidence>
<dbReference type="GO" id="GO:0003723">
    <property type="term" value="F:RNA binding"/>
    <property type="evidence" value="ECO:0007669"/>
    <property type="project" value="InterPro"/>
</dbReference>
<dbReference type="InterPro" id="IPR008991">
    <property type="entry name" value="Translation_prot_SH3-like_sf"/>
</dbReference>
<dbReference type="InterPro" id="IPR005756">
    <property type="entry name" value="Ribosomal_uL24_euk/arc"/>
</dbReference>
<dbReference type="InterPro" id="IPR005825">
    <property type="entry name" value="Ribosomal_uL24_CS"/>
</dbReference>
<keyword evidence="2 8" id="KW-0689">Ribosomal protein</keyword>
<evidence type="ECO:0000256" key="6">
    <source>
        <dbReference type="SAM" id="MobiDB-lite"/>
    </source>
</evidence>
<protein>
    <recommendedName>
        <fullName evidence="4 5">50S ribosomal protein L24</fullName>
    </recommendedName>
</protein>
<dbReference type="GO" id="GO:0003735">
    <property type="term" value="F:structural constituent of ribosome"/>
    <property type="evidence" value="ECO:0007669"/>
    <property type="project" value="UniProtKB-UniRule"/>
</dbReference>
<dbReference type="Gene3D" id="2.30.30.30">
    <property type="match status" value="1"/>
</dbReference>
<proteinExistence type="inferred from homology"/>
<dbReference type="GO" id="GO:0006412">
    <property type="term" value="P:translation"/>
    <property type="evidence" value="ECO:0007669"/>
    <property type="project" value="UniProtKB-UniRule"/>
</dbReference>
<feature type="compositionally biased region" description="Acidic residues" evidence="6">
    <location>
        <begin position="120"/>
        <end position="133"/>
    </location>
</feature>
<accession>A0A1N5VXZ4</accession>
<feature type="region of interest" description="Disordered" evidence="6">
    <location>
        <begin position="113"/>
        <end position="184"/>
    </location>
</feature>
<evidence type="ECO:0000256" key="4">
    <source>
        <dbReference type="ARBA" id="ARBA00035478"/>
    </source>
</evidence>
<comment type="similarity">
    <text evidence="1">Belongs to the universal ribosomal protein uL24 family.</text>
</comment>
<dbReference type="PROSITE" id="PS01108">
    <property type="entry name" value="RIBOSOMAL_L24"/>
    <property type="match status" value="1"/>
</dbReference>
<dbReference type="EMBL" id="LT671858">
    <property type="protein sequence ID" value="SIM77868.1"/>
    <property type="molecule type" value="Genomic_DNA"/>
</dbReference>
<dbReference type="GO" id="GO:0015934">
    <property type="term" value="C:large ribosomal subunit"/>
    <property type="evidence" value="ECO:0007669"/>
    <property type="project" value="UniProtKB-UniRule"/>
</dbReference>
<reference evidence="8 9" key="1">
    <citation type="submission" date="2016-04" db="EMBL/GenBank/DDBJ databases">
        <authorList>
            <person name="Evans L.H."/>
            <person name="Alamgir A."/>
            <person name="Owens N."/>
            <person name="Weber N.D."/>
            <person name="Virtaneva K."/>
            <person name="Barbian K."/>
            <person name="Babar A."/>
            <person name="Rosenke K."/>
        </authorList>
    </citation>
    <scope>NUCLEOTIDE SEQUENCE [LARGE SCALE GENOMIC DNA]</scope>
    <source>
        <strain evidence="9">S5(T) (JCM 30642 \VKM B-2941)</strain>
    </source>
</reference>
<dbReference type="PANTHER" id="PTHR11143">
    <property type="entry name" value="60S RIBOSOMAL PROTEIN L26 FAMILY MEMBER"/>
    <property type="match status" value="1"/>
</dbReference>
<dbReference type="CDD" id="cd06089">
    <property type="entry name" value="KOW_RPL26"/>
    <property type="match status" value="1"/>
</dbReference>
<dbReference type="SMART" id="SM00739">
    <property type="entry name" value="KOW"/>
    <property type="match status" value="1"/>
</dbReference>
<gene>
    <name evidence="8" type="ORF">CSP5_1568</name>
</gene>